<reference evidence="1 2" key="1">
    <citation type="journal article" date="2020" name="ISME J.">
        <title>Uncovering the hidden diversity of litter-decomposition mechanisms in mushroom-forming fungi.</title>
        <authorList>
            <person name="Floudas D."/>
            <person name="Bentzer J."/>
            <person name="Ahren D."/>
            <person name="Johansson T."/>
            <person name="Persson P."/>
            <person name="Tunlid A."/>
        </authorList>
    </citation>
    <scope>NUCLEOTIDE SEQUENCE [LARGE SCALE GENOMIC DNA]</scope>
    <source>
        <strain evidence="1 2">CBS 291.85</strain>
    </source>
</reference>
<name>A0A8H5CIL4_9AGAR</name>
<evidence type="ECO:0000313" key="1">
    <source>
        <dbReference type="EMBL" id="KAF5341453.1"/>
    </source>
</evidence>
<dbReference type="Proteomes" id="UP000559256">
    <property type="component" value="Unassembled WGS sequence"/>
</dbReference>
<proteinExistence type="predicted"/>
<protein>
    <recommendedName>
        <fullName evidence="3">BTB domain-containing protein</fullName>
    </recommendedName>
</protein>
<accession>A0A8H5CIL4</accession>
<evidence type="ECO:0008006" key="3">
    <source>
        <dbReference type="Google" id="ProtNLM"/>
    </source>
</evidence>
<evidence type="ECO:0000313" key="2">
    <source>
        <dbReference type="Proteomes" id="UP000559256"/>
    </source>
</evidence>
<keyword evidence="2" id="KW-1185">Reference proteome</keyword>
<dbReference type="OrthoDB" id="3184970at2759"/>
<sequence length="317" mass="36439">MNVVCEANERCQLPVDIVFESSDGRKLGCHTTLLTTHTDAFPLQGLIPPQPGELVKMDESGEVLLLLFKFLHNQPDPDVKEVRTGVLSELLRAADKWGVYRAPVPIFEAVKLRATVNPVIALKWSSEHGRPTEDIDEIAKKLLDINDRATPEELKTHPDLLVAWYLYSRAWDDRSFELAQHLRDTLEDIPFAELVDYEYYDITNEEPEDPPPCKWQYRKHLIDAVRDLPRRPSTDDLEKIDQTLSRSPRFIVPRSVKNGWRTEKIATSNMVLPCPYKHIRWQAGLRAQISGTRDIQNHAGQITYGSSIKLRCIHIFR</sequence>
<comment type="caution">
    <text evidence="1">The sequence shown here is derived from an EMBL/GenBank/DDBJ whole genome shotgun (WGS) entry which is preliminary data.</text>
</comment>
<dbReference type="AlphaFoldDB" id="A0A8H5CIL4"/>
<dbReference type="EMBL" id="JAACJM010000164">
    <property type="protein sequence ID" value="KAF5341453.1"/>
    <property type="molecule type" value="Genomic_DNA"/>
</dbReference>
<gene>
    <name evidence="1" type="ORF">D9758_014750</name>
</gene>
<organism evidence="1 2">
    <name type="scientific">Tetrapyrgos nigripes</name>
    <dbReference type="NCBI Taxonomy" id="182062"/>
    <lineage>
        <taxon>Eukaryota</taxon>
        <taxon>Fungi</taxon>
        <taxon>Dikarya</taxon>
        <taxon>Basidiomycota</taxon>
        <taxon>Agaricomycotina</taxon>
        <taxon>Agaricomycetes</taxon>
        <taxon>Agaricomycetidae</taxon>
        <taxon>Agaricales</taxon>
        <taxon>Marasmiineae</taxon>
        <taxon>Marasmiaceae</taxon>
        <taxon>Tetrapyrgos</taxon>
    </lineage>
</organism>